<dbReference type="InterPro" id="IPR032126">
    <property type="entry name" value="LydA_holin"/>
</dbReference>
<sequence>MRIFITLLISLHLVVPIAVWAQSTVKTPLSYTLQEYGIVLGTALLGGLASWWMKVRRGEILAWNLSSLIGELCVSAFAGLVAFWLCEYFTLNPLLTSAIVGMSGHAGAKGLIWVESAGQKVLEKKLGIDKPKEDQ</sequence>
<evidence type="ECO:0000256" key="1">
    <source>
        <dbReference type="SAM" id="Phobius"/>
    </source>
</evidence>
<keyword evidence="1" id="KW-0812">Transmembrane</keyword>
<feature type="transmembrane region" description="Helical" evidence="1">
    <location>
        <begin position="37"/>
        <end position="53"/>
    </location>
</feature>
<evidence type="ECO:0000313" key="2">
    <source>
        <dbReference type="EMBL" id="MFD2319998.1"/>
    </source>
</evidence>
<evidence type="ECO:0000313" key="3">
    <source>
        <dbReference type="Proteomes" id="UP001597287"/>
    </source>
</evidence>
<name>A0ABW5EPW9_9BURK</name>
<dbReference type="Proteomes" id="UP001597287">
    <property type="component" value="Unassembled WGS sequence"/>
</dbReference>
<organism evidence="2 3">
    <name type="scientific">Delftia deserti</name>
    <dbReference type="NCBI Taxonomy" id="1651218"/>
    <lineage>
        <taxon>Bacteria</taxon>
        <taxon>Pseudomonadati</taxon>
        <taxon>Pseudomonadota</taxon>
        <taxon>Betaproteobacteria</taxon>
        <taxon>Burkholderiales</taxon>
        <taxon>Comamonadaceae</taxon>
        <taxon>Delftia</taxon>
    </lineage>
</organism>
<proteinExistence type="predicted"/>
<dbReference type="RefSeq" id="WP_046988572.1">
    <property type="nucleotide sequence ID" value="NZ_JBHSIH010000001.1"/>
</dbReference>
<reference evidence="3" key="1">
    <citation type="journal article" date="2019" name="Int. J. Syst. Evol. Microbiol.">
        <title>The Global Catalogue of Microorganisms (GCM) 10K type strain sequencing project: providing services to taxonomists for standard genome sequencing and annotation.</title>
        <authorList>
            <consortium name="The Broad Institute Genomics Platform"/>
            <consortium name="The Broad Institute Genome Sequencing Center for Infectious Disease"/>
            <person name="Wu L."/>
            <person name="Ma J."/>
        </authorList>
    </citation>
    <scope>NUCLEOTIDE SEQUENCE [LARGE SCALE GENOMIC DNA]</scope>
    <source>
        <strain evidence="3">CCUG 62793</strain>
    </source>
</reference>
<comment type="caution">
    <text evidence="2">The sequence shown here is derived from an EMBL/GenBank/DDBJ whole genome shotgun (WGS) entry which is preliminary data.</text>
</comment>
<gene>
    <name evidence="2" type="ORF">ACFSPV_14920</name>
</gene>
<feature type="transmembrane region" description="Helical" evidence="1">
    <location>
        <begin position="60"/>
        <end position="85"/>
    </location>
</feature>
<keyword evidence="1" id="KW-1133">Transmembrane helix</keyword>
<accession>A0ABW5EPW9</accession>
<dbReference type="EMBL" id="JBHUIG010000017">
    <property type="protein sequence ID" value="MFD2319998.1"/>
    <property type="molecule type" value="Genomic_DNA"/>
</dbReference>
<protein>
    <submittedName>
        <fullName evidence="2">Phage holin family protein</fullName>
    </submittedName>
</protein>
<keyword evidence="1" id="KW-0472">Membrane</keyword>
<dbReference type="Pfam" id="PF16083">
    <property type="entry name" value="Phage_holin_3_3"/>
    <property type="match status" value="1"/>
</dbReference>
<keyword evidence="3" id="KW-1185">Reference proteome</keyword>